<accession>A0AC59Z2P2</accession>
<evidence type="ECO:0000313" key="1">
    <source>
        <dbReference type="EMBL" id="CAN0176845.1"/>
    </source>
</evidence>
<reference evidence="1" key="2">
    <citation type="submission" date="2025-03" db="EMBL/GenBank/DDBJ databases">
        <authorList>
            <consortium name="ELIXIR-Norway"/>
            <consortium name="Elixir Norway"/>
        </authorList>
    </citation>
    <scope>NUCLEOTIDE SEQUENCE</scope>
</reference>
<sequence length="104" mass="10771">MAPGPSDCHPQILIFPRIREAHTSELLAAVLDACIEDLFVPSVLDRVLNENRRGGAESRAVNTEQGRGAGGTQREGAARNTHGGSDRGPLLQNAGGSAGGSVLT</sequence>
<evidence type="ECO:0000313" key="2">
    <source>
        <dbReference type="Proteomes" id="UP001162501"/>
    </source>
</evidence>
<proteinExistence type="predicted"/>
<dbReference type="Proteomes" id="UP001162501">
    <property type="component" value="Chromosome 22"/>
</dbReference>
<gene>
    <name evidence="1" type="ORF">MRATA1EN22A_LOCUS13204</name>
</gene>
<name>A0AC59Z2P2_RANTA</name>
<dbReference type="EMBL" id="OX596106">
    <property type="protein sequence ID" value="CAN0176845.1"/>
    <property type="molecule type" value="Genomic_DNA"/>
</dbReference>
<protein>
    <submittedName>
        <fullName evidence="1">Uncharacterized protein</fullName>
    </submittedName>
</protein>
<organism evidence="1 2">
    <name type="scientific">Rangifer tarandus platyrhynchus</name>
    <name type="common">Svalbard reindeer</name>
    <dbReference type="NCBI Taxonomy" id="3082113"/>
    <lineage>
        <taxon>Eukaryota</taxon>
        <taxon>Metazoa</taxon>
        <taxon>Chordata</taxon>
        <taxon>Craniata</taxon>
        <taxon>Vertebrata</taxon>
        <taxon>Euteleostomi</taxon>
        <taxon>Mammalia</taxon>
        <taxon>Eutheria</taxon>
        <taxon>Laurasiatheria</taxon>
        <taxon>Artiodactyla</taxon>
        <taxon>Ruminantia</taxon>
        <taxon>Pecora</taxon>
        <taxon>Cervidae</taxon>
        <taxon>Odocoileinae</taxon>
        <taxon>Rangifer</taxon>
    </lineage>
</organism>
<reference evidence="1" key="1">
    <citation type="submission" date="2023-05" db="EMBL/GenBank/DDBJ databases">
        <authorList>
            <consortium name="ELIXIR-Norway"/>
        </authorList>
    </citation>
    <scope>NUCLEOTIDE SEQUENCE</scope>
</reference>